<name>A0A2N5CY50_9CAUL</name>
<evidence type="ECO:0000256" key="1">
    <source>
        <dbReference type="SAM" id="Phobius"/>
    </source>
</evidence>
<dbReference type="OrthoDB" id="9808190at2"/>
<keyword evidence="1" id="KW-0812">Transmembrane</keyword>
<feature type="transmembrane region" description="Helical" evidence="1">
    <location>
        <begin position="48"/>
        <end position="65"/>
    </location>
</feature>
<keyword evidence="3" id="KW-1185">Reference proteome</keyword>
<dbReference type="InterPro" id="IPR016990">
    <property type="entry name" value="UCP032162_TM"/>
</dbReference>
<accession>A0A2N5CY50</accession>
<comment type="caution">
    <text evidence="2">The sequence shown here is derived from an EMBL/GenBank/DDBJ whole genome shotgun (WGS) entry which is preliminary data.</text>
</comment>
<dbReference type="Pfam" id="PF10003">
    <property type="entry name" value="DUF2244"/>
    <property type="match status" value="1"/>
</dbReference>
<keyword evidence="1" id="KW-0472">Membrane</keyword>
<keyword evidence="1" id="KW-1133">Transmembrane helix</keyword>
<dbReference type="RefSeq" id="WP_101720448.1">
    <property type="nucleotide sequence ID" value="NZ_PJRS01000049.1"/>
</dbReference>
<dbReference type="EMBL" id="PJRS01000049">
    <property type="protein sequence ID" value="PLR18730.1"/>
    <property type="molecule type" value="Genomic_DNA"/>
</dbReference>
<protein>
    <recommendedName>
        <fullName evidence="4">DUF2244 domain-containing protein</fullName>
    </recommendedName>
</protein>
<feature type="transmembrane region" description="Helical" evidence="1">
    <location>
        <begin position="21"/>
        <end position="42"/>
    </location>
</feature>
<dbReference type="AlphaFoldDB" id="A0A2N5CY50"/>
<reference evidence="2 3" key="1">
    <citation type="submission" date="2017-12" db="EMBL/GenBank/DDBJ databases">
        <title>The genome sequence of Caulobacter sp. 410.</title>
        <authorList>
            <person name="Gao J."/>
            <person name="Mao X."/>
            <person name="Sun J."/>
        </authorList>
    </citation>
    <scope>NUCLEOTIDE SEQUENCE [LARGE SCALE GENOMIC DNA]</scope>
    <source>
        <strain evidence="2 3">410</strain>
    </source>
</reference>
<evidence type="ECO:0000313" key="3">
    <source>
        <dbReference type="Proteomes" id="UP000234479"/>
    </source>
</evidence>
<sequence>MAAALYMDAVIRPNRSLSRAGMAAVLAVAIAFNLMVAAFLLVVGAPPVLPFLGLDVLALWLALRASNRALSRAERVKVTAEEIIVSREDDRGAKVVWTSPTAFTRVDLDQPGEHESRVRLFMSRRRLTLARALSPDERVAFARALERAIKAARAERYA</sequence>
<organism evidence="2 3">
    <name type="scientific">Caulobacter zeae</name>
    <dbReference type="NCBI Taxonomy" id="2055137"/>
    <lineage>
        <taxon>Bacteria</taxon>
        <taxon>Pseudomonadati</taxon>
        <taxon>Pseudomonadota</taxon>
        <taxon>Alphaproteobacteria</taxon>
        <taxon>Caulobacterales</taxon>
        <taxon>Caulobacteraceae</taxon>
        <taxon>Caulobacter</taxon>
    </lineage>
</organism>
<gene>
    <name evidence="2" type="ORF">SGCZBJ_24060</name>
</gene>
<dbReference type="InterPro" id="IPR019253">
    <property type="entry name" value="DUF2244_TM"/>
</dbReference>
<dbReference type="Proteomes" id="UP000234479">
    <property type="component" value="Unassembled WGS sequence"/>
</dbReference>
<evidence type="ECO:0008006" key="4">
    <source>
        <dbReference type="Google" id="ProtNLM"/>
    </source>
</evidence>
<dbReference type="PIRSF" id="PIRSF032162">
    <property type="entry name" value="UCP032162_imp"/>
    <property type="match status" value="1"/>
</dbReference>
<evidence type="ECO:0000313" key="2">
    <source>
        <dbReference type="EMBL" id="PLR18730.1"/>
    </source>
</evidence>
<proteinExistence type="predicted"/>